<dbReference type="InterPro" id="IPR008676">
    <property type="entry name" value="MRG"/>
</dbReference>
<evidence type="ECO:0000256" key="1">
    <source>
        <dbReference type="ARBA" id="ARBA00004123"/>
    </source>
</evidence>
<reference evidence="8 9" key="1">
    <citation type="journal article" date="2011" name="Genome Res.">
        <title>Phylogeny-wide analysis of social amoeba genomes highlights ancient origins for complex intercellular communication.</title>
        <authorList>
            <person name="Heidel A.J."/>
            <person name="Lawal H.M."/>
            <person name="Felder M."/>
            <person name="Schilde C."/>
            <person name="Helps N.R."/>
            <person name="Tunggal B."/>
            <person name="Rivero F."/>
            <person name="John U."/>
            <person name="Schleicher M."/>
            <person name="Eichinger L."/>
            <person name="Platzer M."/>
            <person name="Noegel A.A."/>
            <person name="Schaap P."/>
            <person name="Gloeckner G."/>
        </authorList>
    </citation>
    <scope>NUCLEOTIDE SEQUENCE [LARGE SCALE GENOMIC DNA]</scope>
    <source>
        <strain evidence="9">ATCC 26659 / Pp 5 / PN500</strain>
    </source>
</reference>
<dbReference type="InterPro" id="IPR038217">
    <property type="entry name" value="MRG_C_sf"/>
</dbReference>
<dbReference type="Gene3D" id="1.10.274.30">
    <property type="entry name" value="MRG domain"/>
    <property type="match status" value="1"/>
</dbReference>
<name>D3BU48_HETP5</name>
<protein>
    <recommendedName>
        <fullName evidence="7">MRG domain-containing protein</fullName>
    </recommendedName>
</protein>
<keyword evidence="9" id="KW-1185">Reference proteome</keyword>
<dbReference type="PANTHER" id="PTHR10880:SF15">
    <property type="entry name" value="MSL COMPLEX SUBUNIT 3"/>
    <property type="match status" value="1"/>
</dbReference>
<feature type="domain" description="MRG" evidence="7">
    <location>
        <begin position="112"/>
        <end position="153"/>
    </location>
</feature>
<evidence type="ECO:0000313" key="9">
    <source>
        <dbReference type="Proteomes" id="UP000001396"/>
    </source>
</evidence>
<keyword evidence="4" id="KW-0804">Transcription</keyword>
<accession>D3BU48</accession>
<dbReference type="Pfam" id="PF05712">
    <property type="entry name" value="MRG"/>
    <property type="match status" value="1"/>
</dbReference>
<dbReference type="PROSITE" id="PS51640">
    <property type="entry name" value="MRG"/>
    <property type="match status" value="1"/>
</dbReference>
<evidence type="ECO:0000259" key="7">
    <source>
        <dbReference type="Pfam" id="PF05712"/>
    </source>
</evidence>
<evidence type="ECO:0000256" key="2">
    <source>
        <dbReference type="ARBA" id="ARBA00022853"/>
    </source>
</evidence>
<dbReference type="GO" id="GO:0000123">
    <property type="term" value="C:histone acetyltransferase complex"/>
    <property type="evidence" value="ECO:0007669"/>
    <property type="project" value="TreeGrafter"/>
</dbReference>
<dbReference type="InterPro" id="IPR026541">
    <property type="entry name" value="MRG_dom"/>
</dbReference>
<evidence type="ECO:0000256" key="5">
    <source>
        <dbReference type="ARBA" id="ARBA00023242"/>
    </source>
</evidence>
<keyword evidence="5" id="KW-0539">Nucleus</keyword>
<dbReference type="AlphaFoldDB" id="D3BU48"/>
<keyword evidence="2" id="KW-0156">Chromatin regulator</keyword>
<evidence type="ECO:0000313" key="8">
    <source>
        <dbReference type="EMBL" id="EFA75234.1"/>
    </source>
</evidence>
<dbReference type="STRING" id="670386.D3BU48"/>
<dbReference type="Proteomes" id="UP000001396">
    <property type="component" value="Unassembled WGS sequence"/>
</dbReference>
<dbReference type="GeneID" id="31366777"/>
<evidence type="ECO:0000256" key="3">
    <source>
        <dbReference type="ARBA" id="ARBA00023015"/>
    </source>
</evidence>
<keyword evidence="3" id="KW-0805">Transcription regulation</keyword>
<dbReference type="EMBL" id="ADBJ01000056">
    <property type="protein sequence ID" value="EFA75234.1"/>
    <property type="molecule type" value="Genomic_DNA"/>
</dbReference>
<dbReference type="GO" id="GO:0005634">
    <property type="term" value="C:nucleus"/>
    <property type="evidence" value="ECO:0007669"/>
    <property type="project" value="UniProtKB-SubCell"/>
</dbReference>
<comment type="caution">
    <text evidence="8">The sequence shown here is derived from an EMBL/GenBank/DDBJ whole genome shotgun (WGS) entry which is preliminary data.</text>
</comment>
<sequence length="161" mass="17727">MTEKNKDLPKKVGPKPLSSLKKKPRDHDEDERMGYSTTTTTTTSNASNAFSGGGGSGSSSAANKRKRIPSDSSNTPSHLNGIDIVIPDILKKQLVDDWASVNNDKSVMYTSVGVLLLYKFERPQYGEMLKCYPNKPMSEIYGAEHLLRLFGKIAIGFINPF</sequence>
<organism evidence="8 9">
    <name type="scientific">Heterostelium pallidum (strain ATCC 26659 / Pp 5 / PN500)</name>
    <name type="common">Cellular slime mold</name>
    <name type="synonym">Polysphondylium pallidum</name>
    <dbReference type="NCBI Taxonomy" id="670386"/>
    <lineage>
        <taxon>Eukaryota</taxon>
        <taxon>Amoebozoa</taxon>
        <taxon>Evosea</taxon>
        <taxon>Eumycetozoa</taxon>
        <taxon>Dictyostelia</taxon>
        <taxon>Acytosteliales</taxon>
        <taxon>Acytosteliaceae</taxon>
        <taxon>Heterostelium</taxon>
    </lineage>
</organism>
<dbReference type="InParanoid" id="D3BU48"/>
<dbReference type="GO" id="GO:0006325">
    <property type="term" value="P:chromatin organization"/>
    <property type="evidence" value="ECO:0007669"/>
    <property type="project" value="UniProtKB-KW"/>
</dbReference>
<feature type="compositionally biased region" description="Low complexity" evidence="6">
    <location>
        <begin position="37"/>
        <end position="50"/>
    </location>
</feature>
<feature type="region of interest" description="Disordered" evidence="6">
    <location>
        <begin position="1"/>
        <end position="77"/>
    </location>
</feature>
<evidence type="ECO:0000256" key="6">
    <source>
        <dbReference type="SAM" id="MobiDB-lite"/>
    </source>
</evidence>
<dbReference type="PANTHER" id="PTHR10880">
    <property type="entry name" value="MORTALITY FACTOR 4-LIKE PROTEIN"/>
    <property type="match status" value="1"/>
</dbReference>
<comment type="subcellular location">
    <subcellularLocation>
        <location evidence="1">Nucleus</location>
    </subcellularLocation>
</comment>
<proteinExistence type="predicted"/>
<dbReference type="GO" id="GO:0006355">
    <property type="term" value="P:regulation of DNA-templated transcription"/>
    <property type="evidence" value="ECO:0007669"/>
    <property type="project" value="InterPro"/>
</dbReference>
<dbReference type="RefSeq" id="XP_020427368.1">
    <property type="nucleotide sequence ID" value="XM_020582065.1"/>
</dbReference>
<gene>
    <name evidence="8" type="ORF">PPL_11309</name>
</gene>
<feature type="compositionally biased region" description="Basic and acidic residues" evidence="6">
    <location>
        <begin position="1"/>
        <end position="10"/>
    </location>
</feature>
<evidence type="ECO:0000256" key="4">
    <source>
        <dbReference type="ARBA" id="ARBA00023163"/>
    </source>
</evidence>